<gene>
    <name evidence="10" type="primary">grpE</name>
    <name evidence="15" type="ORF">W911_03870</name>
</gene>
<reference evidence="15 16" key="1">
    <citation type="journal article" date="2014" name="Genome Announc.">
        <title>Complete Genome Sequence of Hyphomicrobium nitrativorans Strain NL23, a Denitrifying Bacterium Isolated from Biofilm of a Methanol-Fed Denitrification System Treating Seawater at the Montreal Biodome.</title>
        <authorList>
            <person name="Martineau C."/>
            <person name="Villeneuve C."/>
            <person name="Mauffrey F."/>
            <person name="Villemur R."/>
        </authorList>
    </citation>
    <scope>NUCLEOTIDE SEQUENCE [LARGE SCALE GENOMIC DNA]</scope>
    <source>
        <strain evidence="15">NL23</strain>
    </source>
</reference>
<dbReference type="GO" id="GO:0005737">
    <property type="term" value="C:cytoplasm"/>
    <property type="evidence" value="ECO:0007669"/>
    <property type="project" value="UniProtKB-SubCell"/>
</dbReference>
<evidence type="ECO:0000256" key="11">
    <source>
        <dbReference type="RuleBase" id="RU000639"/>
    </source>
</evidence>
<dbReference type="Proteomes" id="UP000018542">
    <property type="component" value="Chromosome"/>
</dbReference>
<evidence type="ECO:0000256" key="8">
    <source>
        <dbReference type="ARBA" id="ARBA00072274"/>
    </source>
</evidence>
<comment type="similarity">
    <text evidence="2 10 12">Belongs to the GrpE family.</text>
</comment>
<dbReference type="HAMAP" id="MF_01151">
    <property type="entry name" value="GrpE"/>
    <property type="match status" value="1"/>
</dbReference>
<proteinExistence type="inferred from homology"/>
<protein>
    <recommendedName>
        <fullName evidence="8 10">Protein GrpE</fullName>
    </recommendedName>
    <alternativeName>
        <fullName evidence="9 10">HSP-70 cofactor</fullName>
    </alternativeName>
</protein>
<dbReference type="KEGG" id="hni:W911_03870"/>
<dbReference type="PRINTS" id="PR00773">
    <property type="entry name" value="GRPEPROTEIN"/>
</dbReference>
<dbReference type="Gene3D" id="3.90.20.20">
    <property type="match status" value="1"/>
</dbReference>
<dbReference type="Gene3D" id="2.30.22.10">
    <property type="entry name" value="Head domain of nucleotide exchange factor GrpE"/>
    <property type="match status" value="1"/>
</dbReference>
<dbReference type="STRING" id="1029756.W911_03870"/>
<dbReference type="RefSeq" id="WP_023786185.1">
    <property type="nucleotide sequence ID" value="NC_022997.1"/>
</dbReference>
<accession>V5SCI4</accession>
<keyword evidence="13" id="KW-0175">Coiled coil</keyword>
<evidence type="ECO:0000256" key="3">
    <source>
        <dbReference type="ARBA" id="ARBA00011738"/>
    </source>
</evidence>
<dbReference type="Pfam" id="PF01025">
    <property type="entry name" value="GrpE"/>
    <property type="match status" value="1"/>
</dbReference>
<evidence type="ECO:0000256" key="12">
    <source>
        <dbReference type="RuleBase" id="RU004478"/>
    </source>
</evidence>
<evidence type="ECO:0000256" key="6">
    <source>
        <dbReference type="ARBA" id="ARBA00023186"/>
    </source>
</evidence>
<feature type="compositionally biased region" description="Low complexity" evidence="14">
    <location>
        <begin position="189"/>
        <end position="207"/>
    </location>
</feature>
<comment type="function">
    <text evidence="7 10 11">Participates actively in the response to hyperosmotic and heat shock by preventing the aggregation of stress-denatured proteins, in association with DnaK and GrpE. It is the nucleotide exchange factor for DnaK and may function as a thermosensor. Unfolded proteins bind initially to DnaJ; upon interaction with the DnaJ-bound protein, DnaK hydrolyzes its bound ATP, resulting in the formation of a stable complex. GrpE releases ADP from DnaK; ATP binding to DnaK triggers the release of the substrate protein, thus completing the reaction cycle. Several rounds of ATP-dependent interactions between DnaJ, DnaK and GrpE are required for fully efficient folding.</text>
</comment>
<dbReference type="NCBIfam" id="NF010738">
    <property type="entry name" value="PRK14140.1"/>
    <property type="match status" value="1"/>
</dbReference>
<evidence type="ECO:0000256" key="14">
    <source>
        <dbReference type="SAM" id="MobiDB-lite"/>
    </source>
</evidence>
<dbReference type="PATRIC" id="fig|1029756.8.peg.810"/>
<evidence type="ECO:0000256" key="10">
    <source>
        <dbReference type="HAMAP-Rule" id="MF_01151"/>
    </source>
</evidence>
<dbReference type="NCBIfam" id="NF010739">
    <property type="entry name" value="PRK14141.1"/>
    <property type="match status" value="1"/>
</dbReference>
<organism evidence="15 16">
    <name type="scientific">Hyphomicrobium nitrativorans NL23</name>
    <dbReference type="NCBI Taxonomy" id="1029756"/>
    <lineage>
        <taxon>Bacteria</taxon>
        <taxon>Pseudomonadati</taxon>
        <taxon>Pseudomonadota</taxon>
        <taxon>Alphaproteobacteria</taxon>
        <taxon>Hyphomicrobiales</taxon>
        <taxon>Hyphomicrobiaceae</taxon>
        <taxon>Hyphomicrobium</taxon>
    </lineage>
</organism>
<keyword evidence="16" id="KW-1185">Reference proteome</keyword>
<keyword evidence="4 10" id="KW-0963">Cytoplasm</keyword>
<dbReference type="GO" id="GO:0000774">
    <property type="term" value="F:adenyl-nucleotide exchange factor activity"/>
    <property type="evidence" value="ECO:0007669"/>
    <property type="project" value="InterPro"/>
</dbReference>
<dbReference type="OrthoDB" id="9789811at2"/>
<dbReference type="NCBIfam" id="NF010748">
    <property type="entry name" value="PRK14150.1"/>
    <property type="match status" value="1"/>
</dbReference>
<keyword evidence="6 10" id="KW-0143">Chaperone</keyword>
<evidence type="ECO:0000256" key="13">
    <source>
        <dbReference type="SAM" id="Coils"/>
    </source>
</evidence>
<dbReference type="EMBL" id="CP006912">
    <property type="protein sequence ID" value="AHB47735.1"/>
    <property type="molecule type" value="Genomic_DNA"/>
</dbReference>
<comment type="subcellular location">
    <subcellularLocation>
        <location evidence="1 10">Cytoplasm</location>
    </subcellularLocation>
</comment>
<feature type="region of interest" description="Disordered" evidence="14">
    <location>
        <begin position="1"/>
        <end position="30"/>
    </location>
</feature>
<dbReference type="InterPro" id="IPR000740">
    <property type="entry name" value="GrpE"/>
</dbReference>
<comment type="subunit">
    <text evidence="3 10">Homodimer.</text>
</comment>
<dbReference type="InterPro" id="IPR009012">
    <property type="entry name" value="GrpE_head"/>
</dbReference>
<feature type="compositionally biased region" description="Pro residues" evidence="14">
    <location>
        <begin position="219"/>
        <end position="228"/>
    </location>
</feature>
<dbReference type="HOGENOM" id="CLU_057217_0_2_5"/>
<dbReference type="PANTHER" id="PTHR21237:SF23">
    <property type="entry name" value="GRPE PROTEIN HOMOLOG, MITOCHONDRIAL"/>
    <property type="match status" value="1"/>
</dbReference>
<dbReference type="PROSITE" id="PS01071">
    <property type="entry name" value="GRPE"/>
    <property type="match status" value="1"/>
</dbReference>
<dbReference type="GO" id="GO:0042803">
    <property type="term" value="F:protein homodimerization activity"/>
    <property type="evidence" value="ECO:0007669"/>
    <property type="project" value="InterPro"/>
</dbReference>
<dbReference type="GO" id="GO:0006457">
    <property type="term" value="P:protein folding"/>
    <property type="evidence" value="ECO:0007669"/>
    <property type="project" value="InterPro"/>
</dbReference>
<keyword evidence="5 10" id="KW-0346">Stress response</keyword>
<evidence type="ECO:0000313" key="15">
    <source>
        <dbReference type="EMBL" id="AHB47735.1"/>
    </source>
</evidence>
<dbReference type="InterPro" id="IPR013805">
    <property type="entry name" value="GrpE_CC"/>
</dbReference>
<dbReference type="PANTHER" id="PTHR21237">
    <property type="entry name" value="GRPE PROTEIN"/>
    <property type="match status" value="1"/>
</dbReference>
<evidence type="ECO:0000256" key="5">
    <source>
        <dbReference type="ARBA" id="ARBA00023016"/>
    </source>
</evidence>
<name>V5SCI4_9HYPH</name>
<sequence length="228" mass="24042">MSDETMKPNAPGTTGGADATSSAPPSDPVLEAERLAAEVDTLQGQIADLTDRLLRAHAEMDNMRKRAEREREETAKYAISKFARDVAGVADNFERAKQAVPADAADQDPVLKGLLEGVTMTEREFLNALEKNGVRRIVPKGEAFNPHLHQAMMEAHNADVAPGTIVEVYQAGYVIDDRVLRPAMVVVAKGGPKPAPAAEPGGAADPDPQSDAGDGAGSQPPPGNDNAM</sequence>
<dbReference type="CDD" id="cd00446">
    <property type="entry name" value="GrpE"/>
    <property type="match status" value="1"/>
</dbReference>
<dbReference type="SUPFAM" id="SSF51064">
    <property type="entry name" value="Head domain of nucleotide exchange factor GrpE"/>
    <property type="match status" value="1"/>
</dbReference>
<dbReference type="FunFam" id="2.30.22.10:FF:000001">
    <property type="entry name" value="Protein GrpE"/>
    <property type="match status" value="1"/>
</dbReference>
<feature type="coiled-coil region" evidence="13">
    <location>
        <begin position="32"/>
        <end position="73"/>
    </location>
</feature>
<evidence type="ECO:0000256" key="1">
    <source>
        <dbReference type="ARBA" id="ARBA00004496"/>
    </source>
</evidence>
<dbReference type="GO" id="GO:0051082">
    <property type="term" value="F:unfolded protein binding"/>
    <property type="evidence" value="ECO:0007669"/>
    <property type="project" value="TreeGrafter"/>
</dbReference>
<dbReference type="SUPFAM" id="SSF58014">
    <property type="entry name" value="Coiled-coil domain of nucleotide exchange factor GrpE"/>
    <property type="match status" value="1"/>
</dbReference>
<evidence type="ECO:0000256" key="9">
    <source>
        <dbReference type="ARBA" id="ARBA00076414"/>
    </source>
</evidence>
<dbReference type="AlphaFoldDB" id="V5SCI4"/>
<evidence type="ECO:0000256" key="7">
    <source>
        <dbReference type="ARBA" id="ARBA00053401"/>
    </source>
</evidence>
<dbReference type="GO" id="GO:0051087">
    <property type="term" value="F:protein-folding chaperone binding"/>
    <property type="evidence" value="ECO:0007669"/>
    <property type="project" value="InterPro"/>
</dbReference>
<evidence type="ECO:0000313" key="16">
    <source>
        <dbReference type="Proteomes" id="UP000018542"/>
    </source>
</evidence>
<evidence type="ECO:0000256" key="2">
    <source>
        <dbReference type="ARBA" id="ARBA00009054"/>
    </source>
</evidence>
<evidence type="ECO:0000256" key="4">
    <source>
        <dbReference type="ARBA" id="ARBA00022490"/>
    </source>
</evidence>
<feature type="region of interest" description="Disordered" evidence="14">
    <location>
        <begin position="189"/>
        <end position="228"/>
    </location>
</feature>